<dbReference type="Proteomes" id="UP000215413">
    <property type="component" value="Unassembled WGS sequence"/>
</dbReference>
<accession>A0A233V2R7</accession>
<reference evidence="3" key="1">
    <citation type="submission" date="2017-04" db="EMBL/GenBank/DDBJ databases">
        <title>Finegoldia magna isolated from orthopedic joint implant-associated infections.</title>
        <authorList>
            <person name="Bjorklund S."/>
            <person name="Bruggemann H."/>
            <person name="Jensen A."/>
            <person name="Hellmark B."/>
            <person name="Soderquist B."/>
        </authorList>
    </citation>
    <scope>NUCLEOTIDE SEQUENCE [LARGE SCALE GENOMIC DNA]</scope>
    <source>
        <strain evidence="3">CCUG 54800</strain>
    </source>
</reference>
<keyword evidence="1" id="KW-0812">Transmembrane</keyword>
<evidence type="ECO:0000256" key="1">
    <source>
        <dbReference type="SAM" id="Phobius"/>
    </source>
</evidence>
<dbReference type="AlphaFoldDB" id="A0A233V2R7"/>
<gene>
    <name evidence="2" type="ORF">B9N49_08260</name>
</gene>
<dbReference type="RefSeq" id="WP_094206299.1">
    <property type="nucleotide sequence ID" value="NZ_NDYC01000040.1"/>
</dbReference>
<feature type="transmembrane region" description="Helical" evidence="1">
    <location>
        <begin position="37"/>
        <end position="61"/>
    </location>
</feature>
<keyword evidence="1" id="KW-0472">Membrane</keyword>
<evidence type="ECO:0000313" key="3">
    <source>
        <dbReference type="Proteomes" id="UP000215413"/>
    </source>
</evidence>
<feature type="transmembrane region" description="Helical" evidence="1">
    <location>
        <begin position="73"/>
        <end position="90"/>
    </location>
</feature>
<proteinExistence type="predicted"/>
<organism evidence="2 3">
    <name type="scientific">Finegoldia magna</name>
    <name type="common">Peptostreptococcus magnus</name>
    <dbReference type="NCBI Taxonomy" id="1260"/>
    <lineage>
        <taxon>Bacteria</taxon>
        <taxon>Bacillati</taxon>
        <taxon>Bacillota</taxon>
        <taxon>Tissierellia</taxon>
        <taxon>Tissierellales</taxon>
        <taxon>Peptoniphilaceae</taxon>
        <taxon>Finegoldia</taxon>
    </lineage>
</organism>
<keyword evidence="1" id="KW-1133">Transmembrane helix</keyword>
<name>A0A233V2R7_FINMA</name>
<evidence type="ECO:0000313" key="2">
    <source>
        <dbReference type="EMBL" id="OXZ26678.1"/>
    </source>
</evidence>
<dbReference type="EMBL" id="NDYC01000040">
    <property type="protein sequence ID" value="OXZ26678.1"/>
    <property type="molecule type" value="Genomic_DNA"/>
</dbReference>
<sequence length="93" mass="10967">MNKLRNKLYKYEFRTIIVGVILFIMELKLRMSYPKLVSVLISPLSSIFIYVSIAIVLMLMILEMLAAIKNRDFDILFFILIILAGLYLMYRII</sequence>
<comment type="caution">
    <text evidence="2">The sequence shown here is derived from an EMBL/GenBank/DDBJ whole genome shotgun (WGS) entry which is preliminary data.</text>
</comment>
<feature type="transmembrane region" description="Helical" evidence="1">
    <location>
        <begin position="12"/>
        <end position="31"/>
    </location>
</feature>
<protein>
    <submittedName>
        <fullName evidence="2">Uncharacterized protein</fullName>
    </submittedName>
</protein>